<reference evidence="2" key="2">
    <citation type="submission" date="2015-01" db="EMBL/GenBank/DDBJ databases">
        <title>Evolutionary Origins and Diversification of the Mycorrhizal Mutualists.</title>
        <authorList>
            <consortium name="DOE Joint Genome Institute"/>
            <consortium name="Mycorrhizal Genomics Consortium"/>
            <person name="Kohler A."/>
            <person name="Kuo A."/>
            <person name="Nagy L.G."/>
            <person name="Floudas D."/>
            <person name="Copeland A."/>
            <person name="Barry K.W."/>
            <person name="Cichocki N."/>
            <person name="Veneault-Fourrey C."/>
            <person name="LaButti K."/>
            <person name="Lindquist E.A."/>
            <person name="Lipzen A."/>
            <person name="Lundell T."/>
            <person name="Morin E."/>
            <person name="Murat C."/>
            <person name="Riley R."/>
            <person name="Ohm R."/>
            <person name="Sun H."/>
            <person name="Tunlid A."/>
            <person name="Henrissat B."/>
            <person name="Grigoriev I.V."/>
            <person name="Hibbett D.S."/>
            <person name="Martin F."/>
        </authorList>
    </citation>
    <scope>NUCLEOTIDE SEQUENCE [LARGE SCALE GENOMIC DNA]</scope>
    <source>
        <strain evidence="2">LaAM-08-1</strain>
    </source>
</reference>
<organism evidence="1 2">
    <name type="scientific">Laccaria amethystina LaAM-08-1</name>
    <dbReference type="NCBI Taxonomy" id="1095629"/>
    <lineage>
        <taxon>Eukaryota</taxon>
        <taxon>Fungi</taxon>
        <taxon>Dikarya</taxon>
        <taxon>Basidiomycota</taxon>
        <taxon>Agaricomycotina</taxon>
        <taxon>Agaricomycetes</taxon>
        <taxon>Agaricomycetidae</taxon>
        <taxon>Agaricales</taxon>
        <taxon>Agaricineae</taxon>
        <taxon>Hydnangiaceae</taxon>
        <taxon>Laccaria</taxon>
    </lineage>
</organism>
<dbReference type="HOGENOM" id="CLU_1482206_0_0_1"/>
<dbReference type="EMBL" id="KN838673">
    <property type="protein sequence ID" value="KIJ98265.1"/>
    <property type="molecule type" value="Genomic_DNA"/>
</dbReference>
<dbReference type="OrthoDB" id="2340858at2759"/>
<evidence type="ECO:0000313" key="2">
    <source>
        <dbReference type="Proteomes" id="UP000054477"/>
    </source>
</evidence>
<protein>
    <submittedName>
        <fullName evidence="1">Uncharacterized protein</fullName>
    </submittedName>
</protein>
<evidence type="ECO:0000313" key="1">
    <source>
        <dbReference type="EMBL" id="KIJ98265.1"/>
    </source>
</evidence>
<dbReference type="AlphaFoldDB" id="A0A0C9WZH2"/>
<reference evidence="1 2" key="1">
    <citation type="submission" date="2014-04" db="EMBL/GenBank/DDBJ databases">
        <authorList>
            <consortium name="DOE Joint Genome Institute"/>
            <person name="Kuo A."/>
            <person name="Kohler A."/>
            <person name="Nagy L.G."/>
            <person name="Floudas D."/>
            <person name="Copeland A."/>
            <person name="Barry K.W."/>
            <person name="Cichocki N."/>
            <person name="Veneault-Fourrey C."/>
            <person name="LaButti K."/>
            <person name="Lindquist E.A."/>
            <person name="Lipzen A."/>
            <person name="Lundell T."/>
            <person name="Morin E."/>
            <person name="Murat C."/>
            <person name="Sun H."/>
            <person name="Tunlid A."/>
            <person name="Henrissat B."/>
            <person name="Grigoriev I.V."/>
            <person name="Hibbett D.S."/>
            <person name="Martin F."/>
            <person name="Nordberg H.P."/>
            <person name="Cantor M.N."/>
            <person name="Hua S.X."/>
        </authorList>
    </citation>
    <scope>NUCLEOTIDE SEQUENCE [LARGE SCALE GENOMIC DNA]</scope>
    <source>
        <strain evidence="1 2">LaAM-08-1</strain>
    </source>
</reference>
<sequence length="182" mass="20417">MLEDAINDIFFRGGEWSLVPLMESNCTDPKYTHWKDPNGPITPQYLDLGYLGHHIAIDTTPHPVGTAYVALPLKRFLPGGPLHLVDGHYYPSSRSQETFDAFVYESATKTATIFQVTTATSHFVKEGDVKWLLGLGVERFRYIAVTTPNTSVDLRFPNGWNTSTGPSIPEKYLLAIEYLSEH</sequence>
<name>A0A0C9WZH2_9AGAR</name>
<accession>A0A0C9WZH2</accession>
<proteinExistence type="predicted"/>
<keyword evidence="2" id="KW-1185">Reference proteome</keyword>
<dbReference type="Proteomes" id="UP000054477">
    <property type="component" value="Unassembled WGS sequence"/>
</dbReference>
<gene>
    <name evidence="1" type="ORF">K443DRAFT_212909</name>
</gene>